<name>A0A232FIV6_9HYME</name>
<dbReference type="AlphaFoldDB" id="A0A232FIV6"/>
<feature type="region of interest" description="Disordered" evidence="1">
    <location>
        <begin position="1"/>
        <end position="66"/>
    </location>
</feature>
<dbReference type="Proteomes" id="UP000215335">
    <property type="component" value="Unassembled WGS sequence"/>
</dbReference>
<feature type="compositionally biased region" description="Basic residues" evidence="1">
    <location>
        <begin position="1"/>
        <end position="10"/>
    </location>
</feature>
<feature type="compositionally biased region" description="Basic and acidic residues" evidence="1">
    <location>
        <begin position="37"/>
        <end position="54"/>
    </location>
</feature>
<proteinExistence type="predicted"/>
<evidence type="ECO:0000256" key="1">
    <source>
        <dbReference type="SAM" id="MobiDB-lite"/>
    </source>
</evidence>
<gene>
    <name evidence="2" type="ORF">TSAR_005692</name>
</gene>
<accession>A0A232FIV6</accession>
<evidence type="ECO:0000313" key="3">
    <source>
        <dbReference type="Proteomes" id="UP000215335"/>
    </source>
</evidence>
<evidence type="ECO:0000313" key="2">
    <source>
        <dbReference type="EMBL" id="OXU30398.1"/>
    </source>
</evidence>
<protein>
    <submittedName>
        <fullName evidence="2">Uncharacterized protein</fullName>
    </submittedName>
</protein>
<keyword evidence="3" id="KW-1185">Reference proteome</keyword>
<organism evidence="2 3">
    <name type="scientific">Trichomalopsis sarcophagae</name>
    <dbReference type="NCBI Taxonomy" id="543379"/>
    <lineage>
        <taxon>Eukaryota</taxon>
        <taxon>Metazoa</taxon>
        <taxon>Ecdysozoa</taxon>
        <taxon>Arthropoda</taxon>
        <taxon>Hexapoda</taxon>
        <taxon>Insecta</taxon>
        <taxon>Pterygota</taxon>
        <taxon>Neoptera</taxon>
        <taxon>Endopterygota</taxon>
        <taxon>Hymenoptera</taxon>
        <taxon>Apocrita</taxon>
        <taxon>Proctotrupomorpha</taxon>
        <taxon>Chalcidoidea</taxon>
        <taxon>Pteromalidae</taxon>
        <taxon>Pteromalinae</taxon>
        <taxon>Trichomalopsis</taxon>
    </lineage>
</organism>
<dbReference type="EMBL" id="NNAY01000164">
    <property type="protein sequence ID" value="OXU30398.1"/>
    <property type="molecule type" value="Genomic_DNA"/>
</dbReference>
<comment type="caution">
    <text evidence="2">The sequence shown here is derived from an EMBL/GenBank/DDBJ whole genome shotgun (WGS) entry which is preliminary data.</text>
</comment>
<reference evidence="2 3" key="1">
    <citation type="journal article" date="2017" name="Curr. Biol.">
        <title>The Evolution of Venom by Co-option of Single-Copy Genes.</title>
        <authorList>
            <person name="Martinson E.O."/>
            <person name="Mrinalini"/>
            <person name="Kelkar Y.D."/>
            <person name="Chang C.H."/>
            <person name="Werren J.H."/>
        </authorList>
    </citation>
    <scope>NUCLEOTIDE SEQUENCE [LARGE SCALE GENOMIC DNA]</scope>
    <source>
        <strain evidence="2 3">Alberta</strain>
        <tissue evidence="2">Whole body</tissue>
    </source>
</reference>
<sequence>MQNTRRRRRSDYKNAKELDSTTSTSKSFPRLARRTKTAQDRVELPGGLPRDEKSLPQGRSDARTLS</sequence>